<dbReference type="CDD" id="cd00085">
    <property type="entry name" value="HNHc"/>
    <property type="match status" value="1"/>
</dbReference>
<evidence type="ECO:0000256" key="2">
    <source>
        <dbReference type="ARBA" id="ARBA00022801"/>
    </source>
</evidence>
<dbReference type="GO" id="GO:0006281">
    <property type="term" value="P:DNA repair"/>
    <property type="evidence" value="ECO:0007669"/>
    <property type="project" value="TreeGrafter"/>
</dbReference>
<keyword evidence="2" id="KW-0378">Hydrolase</keyword>
<dbReference type="GO" id="GO:0005694">
    <property type="term" value="C:chromosome"/>
    <property type="evidence" value="ECO:0007669"/>
    <property type="project" value="TreeGrafter"/>
</dbReference>
<dbReference type="PANTHER" id="PTHR13710">
    <property type="entry name" value="DNA HELICASE RECQ FAMILY MEMBER"/>
    <property type="match status" value="1"/>
</dbReference>
<sequence>MKKAANESLTENWKRTRRVVLQRDGFRCVSCSTKMTSAEADVHHLLPRSMGGSDDPSNLVTLCDGCHAAHHPNLAGGLARRVIERWAMRLARWLDKEARALEADLNFGPILRLFGASHFRDGQLPIVLAALTGKSILVVSPTGSGKSLCFQLPAMLRKGMTIVVSPLKTLMTDQVSGLLRKKIPATFVNSGLSHDEKEIRYSMVEEQAVKFLYLAPERFFVRRQEERDALARSQPEYMVVDEAHCVDQWGRDFRPEYGRLRDVRQSLGSPPILAFTATAGLAMQKRILASLGIEDATVFVRGVDRPNIALIRWRCATPSRHLEIAKLLRMPFIAGRKAMIFVPTARIGQELQSNLRNSGLDVPFYHSKLGTEWERQELLKRFQGESRPVVDHIICTNAFGMGLDVPDVRLVIHWQQPSSVEDYLQEFGRAGRDGKQSAAIIFTDGNRAGRDIGLLRFMAEKTSDSSELDEVTARSMLQQRYSQIDDLGVLLSAKGCLRTGLVEYFEGPKVPVRQGLGRMILNWVFSSDSKARRFRYCCDSCARQGRQSKALSDHLMSVFTPF</sequence>
<dbReference type="SMART" id="SM00487">
    <property type="entry name" value="DEXDc"/>
    <property type="match status" value="1"/>
</dbReference>
<dbReference type="GO" id="GO:0005524">
    <property type="term" value="F:ATP binding"/>
    <property type="evidence" value="ECO:0007669"/>
    <property type="project" value="UniProtKB-KW"/>
</dbReference>
<dbReference type="InterPro" id="IPR004589">
    <property type="entry name" value="DNA_helicase_ATP-dep_RecQ"/>
</dbReference>
<proteinExistence type="predicted"/>
<dbReference type="GO" id="GO:0043138">
    <property type="term" value="F:3'-5' DNA helicase activity"/>
    <property type="evidence" value="ECO:0007669"/>
    <property type="project" value="TreeGrafter"/>
</dbReference>
<dbReference type="CDD" id="cd17920">
    <property type="entry name" value="DEXHc_RecQ"/>
    <property type="match status" value="1"/>
</dbReference>
<dbReference type="Pfam" id="PF00271">
    <property type="entry name" value="Helicase_C"/>
    <property type="match status" value="1"/>
</dbReference>
<dbReference type="SMART" id="SM00507">
    <property type="entry name" value="HNHc"/>
    <property type="match status" value="1"/>
</dbReference>
<comment type="caution">
    <text evidence="7">The sequence shown here is derived from an EMBL/GenBank/DDBJ whole genome shotgun (WGS) entry which is preliminary data.</text>
</comment>
<evidence type="ECO:0000256" key="4">
    <source>
        <dbReference type="ARBA" id="ARBA00022840"/>
    </source>
</evidence>
<protein>
    <submittedName>
        <fullName evidence="7">DNA helicase</fullName>
    </submittedName>
</protein>
<dbReference type="InterPro" id="IPR001650">
    <property type="entry name" value="Helicase_C-like"/>
</dbReference>
<dbReference type="Pfam" id="PF14279">
    <property type="entry name" value="HNH_5"/>
    <property type="match status" value="1"/>
</dbReference>
<evidence type="ECO:0000259" key="5">
    <source>
        <dbReference type="PROSITE" id="PS51192"/>
    </source>
</evidence>
<dbReference type="EMBL" id="NXDM01000041">
    <property type="protein sequence ID" value="PCK77549.1"/>
    <property type="molecule type" value="Genomic_DNA"/>
</dbReference>
<dbReference type="GO" id="GO:0003676">
    <property type="term" value="F:nucleic acid binding"/>
    <property type="evidence" value="ECO:0007669"/>
    <property type="project" value="InterPro"/>
</dbReference>
<accession>A0A2A5KKG0</accession>
<keyword evidence="3 7" id="KW-0347">Helicase</keyword>
<name>A0A2A5KKG0_9HYPH</name>
<dbReference type="PROSITE" id="PS51194">
    <property type="entry name" value="HELICASE_CTER"/>
    <property type="match status" value="1"/>
</dbReference>
<evidence type="ECO:0000256" key="3">
    <source>
        <dbReference type="ARBA" id="ARBA00022806"/>
    </source>
</evidence>
<dbReference type="InterPro" id="IPR014001">
    <property type="entry name" value="Helicase_ATP-bd"/>
</dbReference>
<dbReference type="Proteomes" id="UP000218807">
    <property type="component" value="Unassembled WGS sequence"/>
</dbReference>
<keyword evidence="1" id="KW-0547">Nucleotide-binding</keyword>
<dbReference type="Pfam" id="PF00270">
    <property type="entry name" value="DEAD"/>
    <property type="match status" value="1"/>
</dbReference>
<feature type="domain" description="Helicase ATP-binding" evidence="5">
    <location>
        <begin position="127"/>
        <end position="297"/>
    </location>
</feature>
<evidence type="ECO:0000259" key="6">
    <source>
        <dbReference type="PROSITE" id="PS51194"/>
    </source>
</evidence>
<reference evidence="7 8" key="1">
    <citation type="submission" date="2017-09" db="EMBL/GenBank/DDBJ databases">
        <title>Comparative genomics of rhizobia isolated from Phaseolus vulgaris in China.</title>
        <authorList>
            <person name="Tong W."/>
        </authorList>
    </citation>
    <scope>NUCLEOTIDE SEQUENCE [LARGE SCALE GENOMIC DNA]</scope>
    <source>
        <strain evidence="7 8">L101</strain>
    </source>
</reference>
<dbReference type="GO" id="GO:0006310">
    <property type="term" value="P:DNA recombination"/>
    <property type="evidence" value="ECO:0007669"/>
    <property type="project" value="InterPro"/>
</dbReference>
<keyword evidence="4" id="KW-0067">ATP-binding</keyword>
<dbReference type="SUPFAM" id="SSF52540">
    <property type="entry name" value="P-loop containing nucleoside triphosphate hydrolases"/>
    <property type="match status" value="1"/>
</dbReference>
<gene>
    <name evidence="7" type="ORF">CPT34_29520</name>
</gene>
<dbReference type="GO" id="GO:0016787">
    <property type="term" value="F:hydrolase activity"/>
    <property type="evidence" value="ECO:0007669"/>
    <property type="project" value="UniProtKB-KW"/>
</dbReference>
<dbReference type="NCBIfam" id="TIGR00614">
    <property type="entry name" value="recQ_fam"/>
    <property type="match status" value="1"/>
</dbReference>
<dbReference type="InterPro" id="IPR011545">
    <property type="entry name" value="DEAD/DEAH_box_helicase_dom"/>
</dbReference>
<evidence type="ECO:0000313" key="7">
    <source>
        <dbReference type="EMBL" id="PCK77549.1"/>
    </source>
</evidence>
<dbReference type="SMART" id="SM00490">
    <property type="entry name" value="HELICc"/>
    <property type="match status" value="1"/>
</dbReference>
<dbReference type="PROSITE" id="PS51192">
    <property type="entry name" value="HELICASE_ATP_BIND_1"/>
    <property type="match status" value="1"/>
</dbReference>
<dbReference type="Gene3D" id="3.40.50.300">
    <property type="entry name" value="P-loop containing nucleotide triphosphate hydrolases"/>
    <property type="match status" value="2"/>
</dbReference>
<organism evidence="7 8">
    <name type="scientific">Rhizobium sophoriradicis</name>
    <dbReference type="NCBI Taxonomy" id="1535245"/>
    <lineage>
        <taxon>Bacteria</taxon>
        <taxon>Pseudomonadati</taxon>
        <taxon>Pseudomonadota</taxon>
        <taxon>Alphaproteobacteria</taxon>
        <taxon>Hyphomicrobiales</taxon>
        <taxon>Rhizobiaceae</taxon>
        <taxon>Rhizobium/Agrobacterium group</taxon>
        <taxon>Rhizobium</taxon>
    </lineage>
</organism>
<dbReference type="GO" id="GO:0009378">
    <property type="term" value="F:four-way junction helicase activity"/>
    <property type="evidence" value="ECO:0007669"/>
    <property type="project" value="TreeGrafter"/>
</dbReference>
<dbReference type="GO" id="GO:0005737">
    <property type="term" value="C:cytoplasm"/>
    <property type="evidence" value="ECO:0007669"/>
    <property type="project" value="TreeGrafter"/>
</dbReference>
<dbReference type="AlphaFoldDB" id="A0A2A5KKG0"/>
<dbReference type="PANTHER" id="PTHR13710:SF150">
    <property type="entry name" value="ATP-DEPENDENT DNA HELICASE RECQ"/>
    <property type="match status" value="1"/>
</dbReference>
<keyword evidence="8" id="KW-1185">Reference proteome</keyword>
<dbReference type="InterPro" id="IPR027417">
    <property type="entry name" value="P-loop_NTPase"/>
</dbReference>
<evidence type="ECO:0000256" key="1">
    <source>
        <dbReference type="ARBA" id="ARBA00022741"/>
    </source>
</evidence>
<evidence type="ECO:0000313" key="8">
    <source>
        <dbReference type="Proteomes" id="UP000218807"/>
    </source>
</evidence>
<dbReference type="InterPro" id="IPR029471">
    <property type="entry name" value="HNH_5"/>
</dbReference>
<feature type="domain" description="Helicase C-terminal" evidence="6">
    <location>
        <begin position="326"/>
        <end position="488"/>
    </location>
</feature>
<dbReference type="Gene3D" id="1.10.30.50">
    <property type="match status" value="1"/>
</dbReference>
<dbReference type="InterPro" id="IPR003615">
    <property type="entry name" value="HNH_nuc"/>
</dbReference>